<evidence type="ECO:0000313" key="1">
    <source>
        <dbReference type="EMBL" id="EEG29188.1"/>
    </source>
</evidence>
<sequence length="39" mass="4588">MRLPANLPGDFFALFFKNHLQNSFESHIIKLTNEHMLIC</sequence>
<keyword evidence="2" id="KW-1185">Reference proteome</keyword>
<organism evidence="1 2">
    <name type="scientific">[Clostridium] methylpentosum DSM 5476</name>
    <dbReference type="NCBI Taxonomy" id="537013"/>
    <lineage>
        <taxon>Bacteria</taxon>
        <taxon>Bacillati</taxon>
        <taxon>Bacillota</taxon>
        <taxon>Clostridia</taxon>
        <taxon>Eubacteriales</taxon>
        <taxon>Oscillospiraceae</taxon>
        <taxon>Oscillospiraceae incertae sedis</taxon>
    </lineage>
</organism>
<name>C0EHA1_9FIRM</name>
<comment type="caution">
    <text evidence="1">The sequence shown here is derived from an EMBL/GenBank/DDBJ whole genome shotgun (WGS) entry which is preliminary data.</text>
</comment>
<proteinExistence type="predicted"/>
<dbReference type="STRING" id="537013.CLOSTMETH_03301"/>
<reference evidence="1 2" key="2">
    <citation type="submission" date="2009-02" db="EMBL/GenBank/DDBJ databases">
        <title>Draft genome sequence of Clostridium methylpentosum (DSM 5476).</title>
        <authorList>
            <person name="Sudarsanam P."/>
            <person name="Ley R."/>
            <person name="Guruge J."/>
            <person name="Turnbaugh P.J."/>
            <person name="Mahowald M."/>
            <person name="Liep D."/>
            <person name="Gordon J."/>
        </authorList>
    </citation>
    <scope>NUCLEOTIDE SEQUENCE [LARGE SCALE GENOMIC DNA]</scope>
    <source>
        <strain evidence="1 2">DSM 5476</strain>
    </source>
</reference>
<dbReference type="EMBL" id="ACEC01000115">
    <property type="protein sequence ID" value="EEG29188.1"/>
    <property type="molecule type" value="Genomic_DNA"/>
</dbReference>
<dbReference type="AlphaFoldDB" id="C0EHA1"/>
<gene>
    <name evidence="1" type="ORF">CLOSTMETH_03301</name>
</gene>
<reference evidence="1 2" key="1">
    <citation type="submission" date="2009-01" db="EMBL/GenBank/DDBJ databases">
        <authorList>
            <person name="Fulton L."/>
            <person name="Clifton S."/>
            <person name="Fulton B."/>
            <person name="Xu J."/>
            <person name="Minx P."/>
            <person name="Pepin K.H."/>
            <person name="Johnson M."/>
            <person name="Bhonagiri V."/>
            <person name="Nash W.E."/>
            <person name="Mardis E.R."/>
            <person name="Wilson R.K."/>
        </authorList>
    </citation>
    <scope>NUCLEOTIDE SEQUENCE [LARGE SCALE GENOMIC DNA]</scope>
    <source>
        <strain evidence="1 2">DSM 5476</strain>
    </source>
</reference>
<dbReference type="HOGENOM" id="CLU_3307465_0_0_9"/>
<evidence type="ECO:0000313" key="2">
    <source>
        <dbReference type="Proteomes" id="UP000003340"/>
    </source>
</evidence>
<accession>C0EHA1</accession>
<protein>
    <submittedName>
        <fullName evidence="1">Uncharacterized protein</fullName>
    </submittedName>
</protein>
<dbReference type="Proteomes" id="UP000003340">
    <property type="component" value="Unassembled WGS sequence"/>
</dbReference>